<accession>A0A285NA16</accession>
<reference evidence="10" key="1">
    <citation type="submission" date="2017-09" db="EMBL/GenBank/DDBJ databases">
        <authorList>
            <person name="Varghese N."/>
            <person name="Submissions S."/>
        </authorList>
    </citation>
    <scope>NUCLEOTIDE SEQUENCE [LARGE SCALE GENOMIC DNA]</scope>
    <source>
        <strain evidence="10">CGMCC 1.8913</strain>
    </source>
</reference>
<organism evidence="9 10">
    <name type="scientific">Terribacillus aidingensis</name>
    <dbReference type="NCBI Taxonomy" id="586416"/>
    <lineage>
        <taxon>Bacteria</taxon>
        <taxon>Bacillati</taxon>
        <taxon>Bacillota</taxon>
        <taxon>Bacilli</taxon>
        <taxon>Bacillales</taxon>
        <taxon>Bacillaceae</taxon>
        <taxon>Terribacillus</taxon>
    </lineage>
</organism>
<evidence type="ECO:0000256" key="4">
    <source>
        <dbReference type="ARBA" id="ARBA00023139"/>
    </source>
</evidence>
<feature type="lipid moiety-binding region" description="S-diacylglycerol cysteine" evidence="7">
    <location>
        <position position="20"/>
    </location>
</feature>
<evidence type="ECO:0000313" key="9">
    <source>
        <dbReference type="EMBL" id="SNZ05757.1"/>
    </source>
</evidence>
<keyword evidence="3" id="KW-0472">Membrane</keyword>
<dbReference type="Pfam" id="PF03180">
    <property type="entry name" value="Lipoprotein_9"/>
    <property type="match status" value="1"/>
</dbReference>
<keyword evidence="2 8" id="KW-0732">Signal</keyword>
<dbReference type="AlphaFoldDB" id="A0A285NA16"/>
<dbReference type="Gene3D" id="3.40.190.10">
    <property type="entry name" value="Periplasmic binding protein-like II"/>
    <property type="match status" value="2"/>
</dbReference>
<dbReference type="GO" id="GO:0016020">
    <property type="term" value="C:membrane"/>
    <property type="evidence" value="ECO:0007669"/>
    <property type="project" value="UniProtKB-SubCell"/>
</dbReference>
<evidence type="ECO:0000313" key="10">
    <source>
        <dbReference type="Proteomes" id="UP000219356"/>
    </source>
</evidence>
<feature type="chain" id="PRO_5038938557" description="Lipoprotein" evidence="8">
    <location>
        <begin position="19"/>
        <end position="280"/>
    </location>
</feature>
<evidence type="ECO:0000256" key="6">
    <source>
        <dbReference type="PIRNR" id="PIRNR002854"/>
    </source>
</evidence>
<keyword evidence="10" id="KW-1185">Reference proteome</keyword>
<dbReference type="InterPro" id="IPR004872">
    <property type="entry name" value="Lipoprotein_NlpA"/>
</dbReference>
<evidence type="ECO:0000256" key="1">
    <source>
        <dbReference type="ARBA" id="ARBA00004635"/>
    </source>
</evidence>
<dbReference type="PANTHER" id="PTHR30429">
    <property type="entry name" value="D-METHIONINE-BINDING LIPOPROTEIN METQ"/>
    <property type="match status" value="1"/>
</dbReference>
<dbReference type="PROSITE" id="PS51257">
    <property type="entry name" value="PROKAR_LIPOPROTEIN"/>
    <property type="match status" value="1"/>
</dbReference>
<dbReference type="STRING" id="586416.GZ22_17220"/>
<dbReference type="SUPFAM" id="SSF53850">
    <property type="entry name" value="Periplasmic binding protein-like II"/>
    <property type="match status" value="1"/>
</dbReference>
<comment type="similarity">
    <text evidence="6">Belongs to the nlpA lipoprotein family.</text>
</comment>
<dbReference type="Proteomes" id="UP000219356">
    <property type="component" value="Unassembled WGS sequence"/>
</dbReference>
<evidence type="ECO:0000256" key="8">
    <source>
        <dbReference type="SAM" id="SignalP"/>
    </source>
</evidence>
<proteinExistence type="inferred from homology"/>
<protein>
    <recommendedName>
        <fullName evidence="6">Lipoprotein</fullName>
    </recommendedName>
</protein>
<evidence type="ECO:0000256" key="7">
    <source>
        <dbReference type="PIRSR" id="PIRSR002854-1"/>
    </source>
</evidence>
<comment type="subcellular location">
    <subcellularLocation>
        <location evidence="1">Membrane</location>
        <topology evidence="1">Lipid-anchor</topology>
    </subcellularLocation>
</comment>
<name>A0A285NA16_9BACI</name>
<dbReference type="RefSeq" id="WP_245864608.1">
    <property type="nucleotide sequence ID" value="NZ_OBEK01000001.1"/>
</dbReference>
<keyword evidence="5 6" id="KW-0449">Lipoprotein</keyword>
<dbReference type="PIRSF" id="PIRSF002854">
    <property type="entry name" value="MetQ"/>
    <property type="match status" value="1"/>
</dbReference>
<dbReference type="PANTHER" id="PTHR30429:SF0">
    <property type="entry name" value="METHIONINE-BINDING LIPOPROTEIN METQ"/>
    <property type="match status" value="1"/>
</dbReference>
<feature type="signal peptide" evidence="8">
    <location>
        <begin position="1"/>
        <end position="18"/>
    </location>
</feature>
<gene>
    <name evidence="9" type="ORF">SAMN05421503_1033</name>
</gene>
<sequence>MKKSLLVILSAACMIFLAACGSSDSSDSSSDDKTIKVGASSTPHAEILEAAQPLLEDEGIDLQIEEYQDYIFPNQDLANGDLDANYYQHIPYLDNYNQETEGEDKDLISLGAVHLEPMGVYSKNIKKVDDIKDGTEVLMGRNPAEQGRVLSIFAEEGLITIKDGVKPVEATFEDIDENPKNLKFSMEVDPAILPETYEREENQLVVINTNYALEADLTPSEDALILEGTDSVYGNIIAARPEDKENEALQKLMDVLHSDEIKQFIEEEYKGAILPVDTTE</sequence>
<dbReference type="EMBL" id="OBEK01000001">
    <property type="protein sequence ID" value="SNZ05757.1"/>
    <property type="molecule type" value="Genomic_DNA"/>
</dbReference>
<keyword evidence="4" id="KW-0564">Palmitate</keyword>
<evidence type="ECO:0000256" key="5">
    <source>
        <dbReference type="ARBA" id="ARBA00023288"/>
    </source>
</evidence>
<evidence type="ECO:0000256" key="2">
    <source>
        <dbReference type="ARBA" id="ARBA00022729"/>
    </source>
</evidence>
<evidence type="ECO:0000256" key="3">
    <source>
        <dbReference type="ARBA" id="ARBA00023136"/>
    </source>
</evidence>